<dbReference type="VEuPathDB" id="FungiDB:F503_04332"/>
<feature type="compositionally biased region" description="Polar residues" evidence="1">
    <location>
        <begin position="262"/>
        <end position="274"/>
    </location>
</feature>
<evidence type="ECO:0000313" key="3">
    <source>
        <dbReference type="Proteomes" id="UP000016923"/>
    </source>
</evidence>
<feature type="compositionally biased region" description="Polar residues" evidence="1">
    <location>
        <begin position="239"/>
        <end position="254"/>
    </location>
</feature>
<evidence type="ECO:0000313" key="2">
    <source>
        <dbReference type="EMBL" id="EPE08745.1"/>
    </source>
</evidence>
<name>S3D5T5_OPHP1</name>
<feature type="region of interest" description="Disordered" evidence="1">
    <location>
        <begin position="19"/>
        <end position="54"/>
    </location>
</feature>
<proteinExistence type="predicted"/>
<organism evidence="2 3">
    <name type="scientific">Ophiostoma piceae (strain UAMH 11346)</name>
    <name type="common">Sap stain fungus</name>
    <dbReference type="NCBI Taxonomy" id="1262450"/>
    <lineage>
        <taxon>Eukaryota</taxon>
        <taxon>Fungi</taxon>
        <taxon>Dikarya</taxon>
        <taxon>Ascomycota</taxon>
        <taxon>Pezizomycotina</taxon>
        <taxon>Sordariomycetes</taxon>
        <taxon>Sordariomycetidae</taxon>
        <taxon>Ophiostomatales</taxon>
        <taxon>Ophiostomataceae</taxon>
        <taxon>Ophiostoma</taxon>
    </lineage>
</organism>
<accession>S3D5T5</accession>
<sequence>MINEESSRAYSYNTYEYAQSPTDASSDMHSYSESGTSPVRTRPTTASDTWLQGDSNELDALLDTMGEGPGEEAHGRPLISYHPGTGLEGYLPASRSVSPRDSCSQTGATAVQNYIGDASQYGAHGDTYATMGAQQPLQCLLHNPAGPGGDRTVLEPPFSTHSEIALSMVSSTALIGTGEQFTAYSDDSTLDAGYEQGSVSYQGYSPDTPIHDVPSSDYQQSSSYVRHDVGYDQHHRYGLSSNHEYSSTSHQPQVQDDYGEGSQHQPYNYRVMSQSGSSGKPKSNKKGGNRRKR</sequence>
<feature type="compositionally biased region" description="Basic residues" evidence="1">
    <location>
        <begin position="282"/>
        <end position="293"/>
    </location>
</feature>
<dbReference type="AlphaFoldDB" id="S3D5T5"/>
<dbReference type="Proteomes" id="UP000016923">
    <property type="component" value="Unassembled WGS sequence"/>
</dbReference>
<gene>
    <name evidence="2" type="ORF">F503_04332</name>
</gene>
<evidence type="ECO:0000256" key="1">
    <source>
        <dbReference type="SAM" id="MobiDB-lite"/>
    </source>
</evidence>
<dbReference type="HOGENOM" id="CLU_950270_0_0_1"/>
<protein>
    <submittedName>
        <fullName evidence="2">Uncharacterized protein</fullName>
    </submittedName>
</protein>
<feature type="region of interest" description="Disordered" evidence="1">
    <location>
        <begin position="197"/>
        <end position="221"/>
    </location>
</feature>
<reference evidence="2 3" key="1">
    <citation type="journal article" date="2013" name="BMC Genomics">
        <title>The genome and transcriptome of the pine saprophyte Ophiostoma piceae, and a comparison with the bark beetle-associated pine pathogen Grosmannia clavigera.</title>
        <authorList>
            <person name="Haridas S."/>
            <person name="Wang Y."/>
            <person name="Lim L."/>
            <person name="Massoumi Alamouti S."/>
            <person name="Jackman S."/>
            <person name="Docking R."/>
            <person name="Robertson G."/>
            <person name="Birol I."/>
            <person name="Bohlmann J."/>
            <person name="Breuil C."/>
        </authorList>
    </citation>
    <scope>NUCLEOTIDE SEQUENCE [LARGE SCALE GENOMIC DNA]</scope>
    <source>
        <strain evidence="2 3">UAMH 11346</strain>
    </source>
</reference>
<keyword evidence="3" id="KW-1185">Reference proteome</keyword>
<feature type="region of interest" description="Disordered" evidence="1">
    <location>
        <begin position="236"/>
        <end position="293"/>
    </location>
</feature>
<dbReference type="EMBL" id="KE148148">
    <property type="protein sequence ID" value="EPE08745.1"/>
    <property type="molecule type" value="Genomic_DNA"/>
</dbReference>